<proteinExistence type="predicted"/>
<sequence>MRRPSREKKREQKHSASSAAPAAVPIDVHVPAAGPAAGTASIGGVPVVASGIEEIQDAVLHHLHRIALATGHPVHATVHDERIGYVVPLQVCVDGASRYVGEPVRVGEPWGGAVSVAERPAGAAVTPAVVVEQPSEIPVSAAPPVVPHAQDRDKSTHVLRAIPESAAPAMPERVVVPETAPAQGVTHGARHEYEARHVSSPAAERSASAGMASPGPASVVPPVPEAAPWAVMPVVASEAPYAQDQLGGPEPADPAPQARREPSTMRLSAVKPAAPAAESAVPAQAPEQPKRDPNTLPLSAARPASAAEPAVTAATAEQQPNMLPLSAAKPASASEPGAPEAKPASASVEPAVVDAGPRREPRTMPLKAAKPTESAESAPAAGGAVPSTFVLRAVPEPKDGPLAQPPRTPGLPLTLPGIPVTPDNPTPSSEPIRDAAPHTGSAASAMPEPVQDPSPHTGPAASVMPEHTQNPGPHADPAVPVTPESFRDAAPSTGTVVPPTGEFGPVTEATTGPELPPPPPQSAPSAWQPDGAANSKPSHTSNTPAPGPISLEPQPWPPNQNSAPVQPRDAVPLPAPKPISLEPQPWPPAAPPTPLPASMPAVTPNPIHEVNPEPEPEPVSAHPTDAPPALATPEESAADPYSAPEWKVMEEDLGPKPTPVREFDAVAEAVLDPAETDGGAASPFAEPMSRINEAVKMGRINEAAEMAEQTVAQATAALGPQHHEVLRIRELTAYIAYLAGDALRSFHLSLDLAVLRHRLQDPRAAYGNIQSAAAAWRAVRDPLQGLHLGRDLITVWTELAADAGPAADDLEQLEKARTRMGRLAERARALDAAPYAGSPHAHGQ</sequence>
<feature type="region of interest" description="Disordered" evidence="1">
    <location>
        <begin position="196"/>
        <end position="217"/>
    </location>
</feature>
<feature type="compositionally biased region" description="Pro residues" evidence="1">
    <location>
        <begin position="584"/>
        <end position="597"/>
    </location>
</feature>
<feature type="region of interest" description="Disordered" evidence="1">
    <location>
        <begin position="243"/>
        <end position="383"/>
    </location>
</feature>
<dbReference type="Proteomes" id="UP000010411">
    <property type="component" value="Unassembled WGS sequence"/>
</dbReference>
<feature type="compositionally biased region" description="Low complexity" evidence="1">
    <location>
        <begin position="598"/>
        <end position="609"/>
    </location>
</feature>
<name>L1L1X1_9ACTN</name>
<gene>
    <name evidence="2" type="ORF">STRIP9103_05941</name>
</gene>
<evidence type="ECO:0000313" key="3">
    <source>
        <dbReference type="Proteomes" id="UP000010411"/>
    </source>
</evidence>
<dbReference type="OrthoDB" id="4332983at2"/>
<dbReference type="PRINTS" id="PR01217">
    <property type="entry name" value="PRICHEXTENSN"/>
</dbReference>
<feature type="compositionally biased region" description="Low complexity" evidence="1">
    <location>
        <begin position="206"/>
        <end position="217"/>
    </location>
</feature>
<organism evidence="2 3">
    <name type="scientific">Streptomyces ipomoeae 91-03</name>
    <dbReference type="NCBI Taxonomy" id="698759"/>
    <lineage>
        <taxon>Bacteria</taxon>
        <taxon>Bacillati</taxon>
        <taxon>Actinomycetota</taxon>
        <taxon>Actinomycetes</taxon>
        <taxon>Kitasatosporales</taxon>
        <taxon>Streptomycetaceae</taxon>
        <taxon>Streptomyces</taxon>
    </lineage>
</organism>
<dbReference type="PATRIC" id="fig|698759.3.peg.2736"/>
<feature type="compositionally biased region" description="Low complexity" evidence="1">
    <location>
        <begin position="268"/>
        <end position="287"/>
    </location>
</feature>
<evidence type="ECO:0000256" key="1">
    <source>
        <dbReference type="SAM" id="MobiDB-lite"/>
    </source>
</evidence>
<feature type="region of interest" description="Disordered" evidence="1">
    <location>
        <begin position="395"/>
        <end position="641"/>
    </location>
</feature>
<protein>
    <submittedName>
        <fullName evidence="2">Uncharacterized protein</fullName>
    </submittedName>
</protein>
<feature type="compositionally biased region" description="Low complexity" evidence="1">
    <location>
        <begin position="299"/>
        <end position="347"/>
    </location>
</feature>
<comment type="caution">
    <text evidence="2">The sequence shown here is derived from an EMBL/GenBank/DDBJ whole genome shotgun (WGS) entry which is preliminary data.</text>
</comment>
<keyword evidence="3" id="KW-1185">Reference proteome</keyword>
<accession>L1L1X1</accession>
<feature type="compositionally biased region" description="Low complexity" evidence="1">
    <location>
        <begin position="410"/>
        <end position="421"/>
    </location>
</feature>
<reference evidence="2 3" key="1">
    <citation type="submission" date="2012-11" db="EMBL/GenBank/DDBJ databases">
        <authorList>
            <person name="Huguet-Tapia J.C."/>
            <person name="Durkin A.S."/>
            <person name="Pettis G.S."/>
            <person name="Badger J.H."/>
        </authorList>
    </citation>
    <scope>NUCLEOTIDE SEQUENCE [LARGE SCALE GENOMIC DNA]</scope>
    <source>
        <strain evidence="2 3">91-03</strain>
    </source>
</reference>
<feature type="compositionally biased region" description="Low complexity" evidence="1">
    <location>
        <begin position="367"/>
        <end position="383"/>
    </location>
</feature>
<feature type="compositionally biased region" description="Polar residues" evidence="1">
    <location>
        <begin position="535"/>
        <end position="544"/>
    </location>
</feature>
<dbReference type="EMBL" id="AEJC01000199">
    <property type="protein sequence ID" value="EKX66700.1"/>
    <property type="molecule type" value="Genomic_DNA"/>
</dbReference>
<evidence type="ECO:0000313" key="2">
    <source>
        <dbReference type="EMBL" id="EKX66700.1"/>
    </source>
</evidence>
<dbReference type="AlphaFoldDB" id="L1L1X1"/>
<feature type="region of interest" description="Disordered" evidence="1">
    <location>
        <begin position="1"/>
        <end position="23"/>
    </location>
</feature>